<feature type="domain" description="VWFA" evidence="5">
    <location>
        <begin position="11"/>
        <end position="215"/>
    </location>
</feature>
<reference evidence="6 7" key="1">
    <citation type="submission" date="2020-08" db="EMBL/GenBank/DDBJ databases">
        <authorList>
            <person name="Hejnol A."/>
        </authorList>
    </citation>
    <scope>NUCLEOTIDE SEQUENCE [LARGE SCALE GENOMIC DNA]</scope>
</reference>
<keyword evidence="7" id="KW-1185">Reference proteome</keyword>
<name>A0A7I8V9K6_9ANNE</name>
<feature type="compositionally biased region" description="Basic and acidic residues" evidence="4">
    <location>
        <begin position="325"/>
        <end position="344"/>
    </location>
</feature>
<dbReference type="SMART" id="SM00327">
    <property type="entry name" value="VWA"/>
    <property type="match status" value="1"/>
</dbReference>
<accession>A0A7I8V9K6</accession>
<protein>
    <submittedName>
        <fullName evidence="6">DgyrCDS1484</fullName>
    </submittedName>
</protein>
<dbReference type="PROSITE" id="PS50234">
    <property type="entry name" value="VWFA"/>
    <property type="match status" value="1"/>
</dbReference>
<evidence type="ECO:0000313" key="6">
    <source>
        <dbReference type="EMBL" id="CAD5112253.1"/>
    </source>
</evidence>
<dbReference type="GO" id="GO:0004674">
    <property type="term" value="F:protein serine/threonine kinase activity"/>
    <property type="evidence" value="ECO:0007669"/>
    <property type="project" value="TreeGrafter"/>
</dbReference>
<dbReference type="SUPFAM" id="SSF53300">
    <property type="entry name" value="vWA-like"/>
    <property type="match status" value="1"/>
</dbReference>
<dbReference type="InterPro" id="IPR002035">
    <property type="entry name" value="VWF_A"/>
</dbReference>
<evidence type="ECO:0000256" key="1">
    <source>
        <dbReference type="ARBA" id="ARBA00004613"/>
    </source>
</evidence>
<dbReference type="GO" id="GO:0005737">
    <property type="term" value="C:cytoplasm"/>
    <property type="evidence" value="ECO:0007669"/>
    <property type="project" value="TreeGrafter"/>
</dbReference>
<evidence type="ECO:0000256" key="3">
    <source>
        <dbReference type="ARBA" id="ARBA00022729"/>
    </source>
</evidence>
<keyword evidence="2" id="KW-0964">Secreted</keyword>
<evidence type="ECO:0000256" key="2">
    <source>
        <dbReference type="ARBA" id="ARBA00022525"/>
    </source>
</evidence>
<dbReference type="Proteomes" id="UP000549394">
    <property type="component" value="Unassembled WGS sequence"/>
</dbReference>
<dbReference type="InterPro" id="IPR052969">
    <property type="entry name" value="Thr-specific_kinase-like"/>
</dbReference>
<dbReference type="Gene3D" id="3.40.50.410">
    <property type="entry name" value="von Willebrand factor, type A domain"/>
    <property type="match status" value="1"/>
</dbReference>
<organism evidence="6 7">
    <name type="scientific">Dimorphilus gyrociliatus</name>
    <dbReference type="NCBI Taxonomy" id="2664684"/>
    <lineage>
        <taxon>Eukaryota</taxon>
        <taxon>Metazoa</taxon>
        <taxon>Spiralia</taxon>
        <taxon>Lophotrochozoa</taxon>
        <taxon>Annelida</taxon>
        <taxon>Polychaeta</taxon>
        <taxon>Polychaeta incertae sedis</taxon>
        <taxon>Dinophilidae</taxon>
        <taxon>Dimorphilus</taxon>
    </lineage>
</organism>
<evidence type="ECO:0000259" key="5">
    <source>
        <dbReference type="PROSITE" id="PS50234"/>
    </source>
</evidence>
<dbReference type="InterPro" id="IPR036465">
    <property type="entry name" value="vWFA_dom_sf"/>
</dbReference>
<dbReference type="Pfam" id="PF25106">
    <property type="entry name" value="VWA_4"/>
    <property type="match status" value="1"/>
</dbReference>
<dbReference type="CDD" id="cd00198">
    <property type="entry name" value="vWFA"/>
    <property type="match status" value="1"/>
</dbReference>
<evidence type="ECO:0000256" key="4">
    <source>
        <dbReference type="SAM" id="MobiDB-lite"/>
    </source>
</evidence>
<gene>
    <name evidence="6" type="ORF">DGYR_LOCUS1430</name>
</gene>
<dbReference type="PANTHER" id="PTHR47763:SF1">
    <property type="entry name" value="DUF659 DOMAIN-CONTAINING PROTEIN"/>
    <property type="match status" value="1"/>
</dbReference>
<dbReference type="InterPro" id="IPR056861">
    <property type="entry name" value="HMCN1-like_VWA"/>
</dbReference>
<dbReference type="AlphaFoldDB" id="A0A7I8V9K6"/>
<dbReference type="EMBL" id="CAJFCJ010000002">
    <property type="protein sequence ID" value="CAD5112253.1"/>
    <property type="molecule type" value="Genomic_DNA"/>
</dbReference>
<feature type="compositionally biased region" description="Polar residues" evidence="4">
    <location>
        <begin position="289"/>
        <end position="300"/>
    </location>
</feature>
<dbReference type="PANTHER" id="PTHR47763">
    <property type="entry name" value="ALPHA-PROTEIN KINASE VWKA"/>
    <property type="match status" value="1"/>
</dbReference>
<sequence length="358" mass="41041">MSVPEVSQAVELCILLDCTGSMCREINTIRYEMKEVISSLIETQRCNIQVSLLEFRDHSHLEPTFLVKTHPFTRSIKEFDRWFEEAEGFGGGDIPEGITQAIYVASTMSWQEESIKICILVTDAPPHGLHTEIDSMPEGNERDLVKLVKDMNDSGFSLYVLGRGKGITPYQHFYEALAHLGGGQYFKPYKLFLFSKVLKSDILAEINLQKMLEELREDVEGCESMDLDELIDSVYSRFRLKGPSMRSRSHKRISKKAQLYLECNDLKEMRSIFEKEMKSPLHREDTGDFITNESSSTQNALEEDVLADRDRDPGPETYPDQGPDQNRKVDQDQDQGRKVDQDQGLHLKELQSEFQALQ</sequence>
<dbReference type="OrthoDB" id="301415at2759"/>
<evidence type="ECO:0000313" key="7">
    <source>
        <dbReference type="Proteomes" id="UP000549394"/>
    </source>
</evidence>
<feature type="region of interest" description="Disordered" evidence="4">
    <location>
        <begin position="283"/>
        <end position="344"/>
    </location>
</feature>
<comment type="subcellular location">
    <subcellularLocation>
        <location evidence="1">Secreted</location>
    </subcellularLocation>
</comment>
<keyword evidence="3" id="KW-0732">Signal</keyword>
<comment type="caution">
    <text evidence="6">The sequence shown here is derived from an EMBL/GenBank/DDBJ whole genome shotgun (WGS) entry which is preliminary data.</text>
</comment>
<proteinExistence type="predicted"/>